<dbReference type="SUPFAM" id="SSF56214">
    <property type="entry name" value="4'-phosphopantetheinyl transferase"/>
    <property type="match status" value="1"/>
</dbReference>
<evidence type="ECO:0000313" key="5">
    <source>
        <dbReference type="Proteomes" id="UP000612282"/>
    </source>
</evidence>
<accession>A0ABQ3X1Z6</accession>
<evidence type="ECO:0000259" key="3">
    <source>
        <dbReference type="Pfam" id="PF17837"/>
    </source>
</evidence>
<dbReference type="PANTHER" id="PTHR38096">
    <property type="entry name" value="ENTEROBACTIN SYNTHASE COMPONENT D"/>
    <property type="match status" value="1"/>
</dbReference>
<evidence type="ECO:0000313" key="4">
    <source>
        <dbReference type="EMBL" id="GID52484.1"/>
    </source>
</evidence>
<dbReference type="RefSeq" id="WP_203793292.1">
    <property type="nucleotide sequence ID" value="NZ_BAAAQE010000097.1"/>
</dbReference>
<proteinExistence type="predicted"/>
<dbReference type="Pfam" id="PF01648">
    <property type="entry name" value="ACPS"/>
    <property type="match status" value="1"/>
</dbReference>
<reference evidence="4 5" key="1">
    <citation type="submission" date="2021-01" db="EMBL/GenBank/DDBJ databases">
        <title>Whole genome shotgun sequence of Actinoplanes couchii NBRC 106145.</title>
        <authorList>
            <person name="Komaki H."/>
            <person name="Tamura T."/>
        </authorList>
    </citation>
    <scope>NUCLEOTIDE SEQUENCE [LARGE SCALE GENOMIC DNA]</scope>
    <source>
        <strain evidence="4 5">NBRC 106145</strain>
    </source>
</reference>
<dbReference type="GO" id="GO:0016740">
    <property type="term" value="F:transferase activity"/>
    <property type="evidence" value="ECO:0007669"/>
    <property type="project" value="UniProtKB-KW"/>
</dbReference>
<feature type="domain" description="4'-phosphopantetheinyl transferase N-terminal" evidence="3">
    <location>
        <begin position="29"/>
        <end position="96"/>
    </location>
</feature>
<dbReference type="PANTHER" id="PTHR38096:SF1">
    <property type="entry name" value="ENTEROBACTIN SYNTHASE COMPONENT D"/>
    <property type="match status" value="1"/>
</dbReference>
<dbReference type="InterPro" id="IPR003542">
    <property type="entry name" value="Enbac_synth_compD-like"/>
</dbReference>
<name>A0ABQ3X1Z6_9ACTN</name>
<sequence length="226" mass="23744">MTLLEDLLPPGIRCAVAFDDDAPAPLFPAEQELIVGATPARRSEFATVRRCARQALAELGHPPMPIVRGPGGAPVWPEGVAGSLTHCRGFRAAVVAPTSVAASLGIDAEPAGPLPNGVLGLISSGQEREDLARLSVVRAEVPWEKVLFGVKEAFYKAWFPLTGRWLGFRDVVVTLDPEGGFTAVPVAGQPGDPVLPGGRWSVHDGLLLAAIAAQPREEAADALPCR</sequence>
<dbReference type="InterPro" id="IPR041354">
    <property type="entry name" value="4PPT_N"/>
</dbReference>
<protein>
    <submittedName>
        <fullName evidence="4">4'-phosphopantetheinyl transferase</fullName>
    </submittedName>
</protein>
<dbReference type="PRINTS" id="PR01399">
    <property type="entry name" value="ENTSNTHTASED"/>
</dbReference>
<evidence type="ECO:0000256" key="1">
    <source>
        <dbReference type="ARBA" id="ARBA00022679"/>
    </source>
</evidence>
<keyword evidence="5" id="KW-1185">Reference proteome</keyword>
<dbReference type="Proteomes" id="UP000612282">
    <property type="component" value="Unassembled WGS sequence"/>
</dbReference>
<dbReference type="Pfam" id="PF17837">
    <property type="entry name" value="4PPT_N"/>
    <property type="match status" value="1"/>
</dbReference>
<evidence type="ECO:0000259" key="2">
    <source>
        <dbReference type="Pfam" id="PF01648"/>
    </source>
</evidence>
<organism evidence="4 5">
    <name type="scientific">Actinoplanes couchii</name>
    <dbReference type="NCBI Taxonomy" id="403638"/>
    <lineage>
        <taxon>Bacteria</taxon>
        <taxon>Bacillati</taxon>
        <taxon>Actinomycetota</taxon>
        <taxon>Actinomycetes</taxon>
        <taxon>Micromonosporales</taxon>
        <taxon>Micromonosporaceae</taxon>
        <taxon>Actinoplanes</taxon>
    </lineage>
</organism>
<dbReference type="InterPro" id="IPR037143">
    <property type="entry name" value="4-PPantetheinyl_Trfase_dom_sf"/>
</dbReference>
<dbReference type="EMBL" id="BOMG01000019">
    <property type="protein sequence ID" value="GID52484.1"/>
    <property type="molecule type" value="Genomic_DNA"/>
</dbReference>
<dbReference type="InterPro" id="IPR008278">
    <property type="entry name" value="4-PPantetheinyl_Trfase_dom"/>
</dbReference>
<comment type="caution">
    <text evidence="4">The sequence shown here is derived from an EMBL/GenBank/DDBJ whole genome shotgun (WGS) entry which is preliminary data.</text>
</comment>
<feature type="domain" description="4'-phosphopantetheinyl transferase" evidence="2">
    <location>
        <begin position="103"/>
        <end position="184"/>
    </location>
</feature>
<keyword evidence="1 4" id="KW-0808">Transferase</keyword>
<gene>
    <name evidence="4" type="ORF">Aco03nite_008880</name>
</gene>